<name>A0ABR2AUE0_9ROSI</name>
<sequence length="91" mass="10493">MAEATNSRREDFEEAMRHAKAEKDALEASLREMMRDPHLAVDGFTYEAKHVRGWFDSGQDTSPMKIDKMAHCNLVPNLALRSGIQEWLQHH</sequence>
<dbReference type="Proteomes" id="UP001472677">
    <property type="component" value="Unassembled WGS sequence"/>
</dbReference>
<proteinExistence type="predicted"/>
<accession>A0ABR2AUE0</accession>
<dbReference type="EMBL" id="JBBPBM010000307">
    <property type="protein sequence ID" value="KAK8497480.1"/>
    <property type="molecule type" value="Genomic_DNA"/>
</dbReference>
<protein>
    <submittedName>
        <fullName evidence="1">Uncharacterized protein</fullName>
    </submittedName>
</protein>
<dbReference type="SUPFAM" id="SSF57850">
    <property type="entry name" value="RING/U-box"/>
    <property type="match status" value="1"/>
</dbReference>
<dbReference type="InterPro" id="IPR051348">
    <property type="entry name" value="U-box_ubiquitin_ligases"/>
</dbReference>
<dbReference type="PANTHER" id="PTHR45647:SF100">
    <property type="entry name" value="U-BOX DOMAIN-CONTAINING PROTEIN 33"/>
    <property type="match status" value="1"/>
</dbReference>
<dbReference type="PANTHER" id="PTHR45647">
    <property type="entry name" value="OS02G0152300 PROTEIN"/>
    <property type="match status" value="1"/>
</dbReference>
<gene>
    <name evidence="1" type="ORF">V6N12_017998</name>
</gene>
<dbReference type="SMART" id="SM00504">
    <property type="entry name" value="Ubox"/>
    <property type="match status" value="1"/>
</dbReference>
<reference evidence="1 2" key="1">
    <citation type="journal article" date="2024" name="G3 (Bethesda)">
        <title>Genome assembly of Hibiscus sabdariffa L. provides insights into metabolisms of medicinal natural products.</title>
        <authorList>
            <person name="Kim T."/>
        </authorList>
    </citation>
    <scope>NUCLEOTIDE SEQUENCE [LARGE SCALE GENOMIC DNA]</scope>
    <source>
        <strain evidence="1">TK-2024</strain>
        <tissue evidence="1">Old leaves</tissue>
    </source>
</reference>
<dbReference type="Gene3D" id="3.30.40.10">
    <property type="entry name" value="Zinc/RING finger domain, C3HC4 (zinc finger)"/>
    <property type="match status" value="1"/>
</dbReference>
<comment type="caution">
    <text evidence="1">The sequence shown here is derived from an EMBL/GenBank/DDBJ whole genome shotgun (WGS) entry which is preliminary data.</text>
</comment>
<evidence type="ECO:0000313" key="1">
    <source>
        <dbReference type="EMBL" id="KAK8497480.1"/>
    </source>
</evidence>
<dbReference type="InterPro" id="IPR003613">
    <property type="entry name" value="Ubox_domain"/>
</dbReference>
<keyword evidence="2" id="KW-1185">Reference proteome</keyword>
<evidence type="ECO:0000313" key="2">
    <source>
        <dbReference type="Proteomes" id="UP001472677"/>
    </source>
</evidence>
<dbReference type="Pfam" id="PF04564">
    <property type="entry name" value="U-box"/>
    <property type="match status" value="1"/>
</dbReference>
<organism evidence="1 2">
    <name type="scientific">Hibiscus sabdariffa</name>
    <name type="common">roselle</name>
    <dbReference type="NCBI Taxonomy" id="183260"/>
    <lineage>
        <taxon>Eukaryota</taxon>
        <taxon>Viridiplantae</taxon>
        <taxon>Streptophyta</taxon>
        <taxon>Embryophyta</taxon>
        <taxon>Tracheophyta</taxon>
        <taxon>Spermatophyta</taxon>
        <taxon>Magnoliopsida</taxon>
        <taxon>eudicotyledons</taxon>
        <taxon>Gunneridae</taxon>
        <taxon>Pentapetalae</taxon>
        <taxon>rosids</taxon>
        <taxon>malvids</taxon>
        <taxon>Malvales</taxon>
        <taxon>Malvaceae</taxon>
        <taxon>Malvoideae</taxon>
        <taxon>Hibiscus</taxon>
    </lineage>
</organism>
<dbReference type="InterPro" id="IPR013083">
    <property type="entry name" value="Znf_RING/FYVE/PHD"/>
</dbReference>